<feature type="transmembrane region" description="Helical" evidence="7">
    <location>
        <begin position="338"/>
        <end position="359"/>
    </location>
</feature>
<dbReference type="Gene3D" id="1.20.1250.20">
    <property type="entry name" value="MFS general substrate transporter like domains"/>
    <property type="match status" value="1"/>
</dbReference>
<keyword evidence="5 7" id="KW-1133">Transmembrane helix</keyword>
<dbReference type="PANTHER" id="PTHR23517:SF3">
    <property type="entry name" value="INTEGRAL MEMBRANE TRANSPORT PROTEIN"/>
    <property type="match status" value="1"/>
</dbReference>
<dbReference type="AlphaFoldDB" id="A0A7W9TQL2"/>
<dbReference type="PROSITE" id="PS50850">
    <property type="entry name" value="MFS"/>
    <property type="match status" value="1"/>
</dbReference>
<evidence type="ECO:0000256" key="3">
    <source>
        <dbReference type="ARBA" id="ARBA00022475"/>
    </source>
</evidence>
<evidence type="ECO:0000256" key="6">
    <source>
        <dbReference type="ARBA" id="ARBA00023136"/>
    </source>
</evidence>
<proteinExistence type="predicted"/>
<feature type="transmembrane region" description="Helical" evidence="7">
    <location>
        <begin position="51"/>
        <end position="74"/>
    </location>
</feature>
<dbReference type="InterPro" id="IPR020846">
    <property type="entry name" value="MFS_dom"/>
</dbReference>
<dbReference type="SUPFAM" id="SSF103473">
    <property type="entry name" value="MFS general substrate transporter"/>
    <property type="match status" value="1"/>
</dbReference>
<evidence type="ECO:0000256" key="2">
    <source>
        <dbReference type="ARBA" id="ARBA00022448"/>
    </source>
</evidence>
<dbReference type="InterPro" id="IPR050171">
    <property type="entry name" value="MFS_Transporters"/>
</dbReference>
<dbReference type="PROSITE" id="PS00216">
    <property type="entry name" value="SUGAR_TRANSPORT_1"/>
    <property type="match status" value="1"/>
</dbReference>
<feature type="transmembrane region" description="Helical" evidence="7">
    <location>
        <begin position="249"/>
        <end position="272"/>
    </location>
</feature>
<feature type="transmembrane region" description="Helical" evidence="7">
    <location>
        <begin position="12"/>
        <end position="31"/>
    </location>
</feature>
<sequence length="409" mass="42275">MKETVVPAARPRHAYLLLLCGCMAVMASVLIAPNLPLMQSHFAAVPGADYLVPVTLTLPALVVAVLSLFIGAAADRVGRKALLVLGMALYALFGTAPVWLDSLDLILASRLGVGLAEALIAICCTALIGDYYSGLQRDRYLALNTTFSSISAVLFLGLGGVLGEYGWRTPFAVYAGSLALMLAVSLMLWEPVRRVPAQDGGAGESEDEFSASRQCLICLVTVLGAVLFMAIQVHIGYLMEAVGVRSPAVIGGVAAAGQLAVVLGSLAFRVLLRMGTTTLLRLALSFGVPAVGFLIVGSAATDRGVLAGVLVTGFGAGLMLPTLLCWNMEGLPGRKRAFGTGAWMAAFFGGQFLTPLLVVGLSKAVGGVGAALAWIGLAVLPAALILLVVALAARKAAHEFSIGGGARRR</sequence>
<comment type="caution">
    <text evidence="9">The sequence shown here is derived from an EMBL/GenBank/DDBJ whole genome shotgun (WGS) entry which is preliminary data.</text>
</comment>
<dbReference type="PANTHER" id="PTHR23517">
    <property type="entry name" value="RESISTANCE PROTEIN MDTM, PUTATIVE-RELATED-RELATED"/>
    <property type="match status" value="1"/>
</dbReference>
<evidence type="ECO:0000259" key="8">
    <source>
        <dbReference type="PROSITE" id="PS50850"/>
    </source>
</evidence>
<protein>
    <submittedName>
        <fullName evidence="9">MFS family permease</fullName>
    </submittedName>
</protein>
<accession>A0A7W9TQL2</accession>
<dbReference type="Pfam" id="PF07690">
    <property type="entry name" value="MFS_1"/>
    <property type="match status" value="1"/>
</dbReference>
<dbReference type="Proteomes" id="UP000541136">
    <property type="component" value="Unassembled WGS sequence"/>
</dbReference>
<keyword evidence="3" id="KW-1003">Cell membrane</keyword>
<reference evidence="9 10" key="1">
    <citation type="submission" date="2020-08" db="EMBL/GenBank/DDBJ databases">
        <title>Genomic Encyclopedia of Type Strains, Phase IV (KMG-IV): sequencing the most valuable type-strain genomes for metagenomic binning, comparative biology and taxonomic classification.</title>
        <authorList>
            <person name="Goeker M."/>
        </authorList>
    </citation>
    <scope>NUCLEOTIDE SEQUENCE [LARGE SCALE GENOMIC DNA]</scope>
    <source>
        <strain evidence="9 10">DSM 12141</strain>
    </source>
</reference>
<evidence type="ECO:0000256" key="5">
    <source>
        <dbReference type="ARBA" id="ARBA00022989"/>
    </source>
</evidence>
<dbReference type="GO" id="GO:0022857">
    <property type="term" value="F:transmembrane transporter activity"/>
    <property type="evidence" value="ECO:0007669"/>
    <property type="project" value="InterPro"/>
</dbReference>
<organism evidence="9 10">
    <name type="scientific">Castellaniella defragrans</name>
    <name type="common">Alcaligenes defragrans</name>
    <dbReference type="NCBI Taxonomy" id="75697"/>
    <lineage>
        <taxon>Bacteria</taxon>
        <taxon>Pseudomonadati</taxon>
        <taxon>Pseudomonadota</taxon>
        <taxon>Betaproteobacteria</taxon>
        <taxon>Burkholderiales</taxon>
        <taxon>Alcaligenaceae</taxon>
        <taxon>Castellaniella</taxon>
    </lineage>
</organism>
<evidence type="ECO:0000256" key="1">
    <source>
        <dbReference type="ARBA" id="ARBA00004651"/>
    </source>
</evidence>
<evidence type="ECO:0000313" key="10">
    <source>
        <dbReference type="Proteomes" id="UP000541136"/>
    </source>
</evidence>
<feature type="domain" description="Major facilitator superfamily (MFS) profile" evidence="8">
    <location>
        <begin position="13"/>
        <end position="396"/>
    </location>
</feature>
<feature type="transmembrane region" description="Helical" evidence="7">
    <location>
        <begin position="140"/>
        <end position="159"/>
    </location>
</feature>
<feature type="transmembrane region" description="Helical" evidence="7">
    <location>
        <begin position="106"/>
        <end position="128"/>
    </location>
</feature>
<feature type="transmembrane region" description="Helical" evidence="7">
    <location>
        <begin position="81"/>
        <end position="100"/>
    </location>
</feature>
<gene>
    <name evidence="9" type="ORF">HNR28_002253</name>
</gene>
<feature type="transmembrane region" description="Helical" evidence="7">
    <location>
        <begin position="371"/>
        <end position="393"/>
    </location>
</feature>
<feature type="transmembrane region" description="Helical" evidence="7">
    <location>
        <begin position="305"/>
        <end position="326"/>
    </location>
</feature>
<dbReference type="InterPro" id="IPR036259">
    <property type="entry name" value="MFS_trans_sf"/>
</dbReference>
<keyword evidence="6 7" id="KW-0472">Membrane</keyword>
<feature type="transmembrane region" description="Helical" evidence="7">
    <location>
        <begin position="279"/>
        <end position="299"/>
    </location>
</feature>
<dbReference type="CDD" id="cd17473">
    <property type="entry name" value="MFS_arabinose_efflux_permease_like"/>
    <property type="match status" value="1"/>
</dbReference>
<evidence type="ECO:0000313" key="9">
    <source>
        <dbReference type="EMBL" id="MBB6084208.1"/>
    </source>
</evidence>
<dbReference type="RefSeq" id="WP_151024087.1">
    <property type="nucleotide sequence ID" value="NZ_JACHIB010000012.1"/>
</dbReference>
<name>A0A7W9TQL2_CASDE</name>
<feature type="transmembrane region" description="Helical" evidence="7">
    <location>
        <begin position="171"/>
        <end position="189"/>
    </location>
</feature>
<dbReference type="InterPro" id="IPR011701">
    <property type="entry name" value="MFS"/>
</dbReference>
<keyword evidence="4 7" id="KW-0812">Transmembrane</keyword>
<keyword evidence="2" id="KW-0813">Transport</keyword>
<evidence type="ECO:0000256" key="4">
    <source>
        <dbReference type="ARBA" id="ARBA00022692"/>
    </source>
</evidence>
<dbReference type="InterPro" id="IPR005829">
    <property type="entry name" value="Sugar_transporter_CS"/>
</dbReference>
<feature type="transmembrane region" description="Helical" evidence="7">
    <location>
        <begin position="215"/>
        <end position="237"/>
    </location>
</feature>
<dbReference type="GO" id="GO:0005886">
    <property type="term" value="C:plasma membrane"/>
    <property type="evidence" value="ECO:0007669"/>
    <property type="project" value="UniProtKB-SubCell"/>
</dbReference>
<dbReference type="EMBL" id="JACHIB010000012">
    <property type="protein sequence ID" value="MBB6084208.1"/>
    <property type="molecule type" value="Genomic_DNA"/>
</dbReference>
<evidence type="ECO:0000256" key="7">
    <source>
        <dbReference type="SAM" id="Phobius"/>
    </source>
</evidence>
<comment type="subcellular location">
    <subcellularLocation>
        <location evidence="1">Cell membrane</location>
        <topology evidence="1">Multi-pass membrane protein</topology>
    </subcellularLocation>
</comment>